<keyword evidence="4" id="KW-0472">Membrane</keyword>
<dbReference type="SMART" id="SM00365">
    <property type="entry name" value="LRR_SD22"/>
    <property type="match status" value="6"/>
</dbReference>
<dbReference type="Gene3D" id="3.80.10.10">
    <property type="entry name" value="Ribonuclease Inhibitor"/>
    <property type="match status" value="4"/>
</dbReference>
<dbReference type="InterPro" id="IPR001611">
    <property type="entry name" value="Leu-rich_rpt"/>
</dbReference>
<protein>
    <submittedName>
        <fullName evidence="7">Toll-like receptor 4</fullName>
    </submittedName>
</protein>
<keyword evidence="4" id="KW-0812">Transmembrane</keyword>
<dbReference type="RefSeq" id="XP_029634312.1">
    <property type="nucleotide sequence ID" value="XM_029778452.2"/>
</dbReference>
<feature type="region of interest" description="Disordered" evidence="3">
    <location>
        <begin position="880"/>
        <end position="900"/>
    </location>
</feature>
<dbReference type="SMART" id="SM00369">
    <property type="entry name" value="LRR_TYP"/>
    <property type="match status" value="10"/>
</dbReference>
<evidence type="ECO:0000256" key="1">
    <source>
        <dbReference type="ARBA" id="ARBA00022614"/>
    </source>
</evidence>
<keyword evidence="6" id="KW-1185">Reference proteome</keyword>
<evidence type="ECO:0000256" key="4">
    <source>
        <dbReference type="SAM" id="Phobius"/>
    </source>
</evidence>
<name>A0A6P7S7Y6_9MOLL</name>
<reference evidence="7" key="1">
    <citation type="submission" date="2025-08" db="UniProtKB">
        <authorList>
            <consortium name="RefSeq"/>
        </authorList>
    </citation>
    <scope>IDENTIFICATION</scope>
</reference>
<dbReference type="InterPro" id="IPR032675">
    <property type="entry name" value="LRR_dom_sf"/>
</dbReference>
<dbReference type="SUPFAM" id="SSF52058">
    <property type="entry name" value="L domain-like"/>
    <property type="match status" value="2"/>
</dbReference>
<accession>A0A6P7S7Y6</accession>
<feature type="compositionally biased region" description="Polar residues" evidence="3">
    <location>
        <begin position="605"/>
        <end position="625"/>
    </location>
</feature>
<evidence type="ECO:0000256" key="5">
    <source>
        <dbReference type="SAM" id="SignalP"/>
    </source>
</evidence>
<feature type="chain" id="PRO_5027730640" evidence="5">
    <location>
        <begin position="28"/>
        <end position="919"/>
    </location>
</feature>
<gene>
    <name evidence="7" type="primary">LOC115209876</name>
</gene>
<feature type="transmembrane region" description="Helical" evidence="4">
    <location>
        <begin position="737"/>
        <end position="758"/>
    </location>
</feature>
<keyword evidence="4" id="KW-1133">Transmembrane helix</keyword>
<dbReference type="FunFam" id="3.80.10.10:FF:001360">
    <property type="entry name" value="Uncharacterized protein"/>
    <property type="match status" value="1"/>
</dbReference>
<dbReference type="PANTHER" id="PTHR24366">
    <property type="entry name" value="IG(IMMUNOGLOBULIN) AND LRR(LEUCINE RICH REPEAT) DOMAINS"/>
    <property type="match status" value="1"/>
</dbReference>
<dbReference type="Pfam" id="PF13855">
    <property type="entry name" value="LRR_8"/>
    <property type="match status" value="3"/>
</dbReference>
<dbReference type="Proteomes" id="UP000515154">
    <property type="component" value="Linkage group LG3"/>
</dbReference>
<keyword evidence="5" id="KW-0732">Signal</keyword>
<feature type="signal peptide" evidence="5">
    <location>
        <begin position="1"/>
        <end position="27"/>
    </location>
</feature>
<dbReference type="InterPro" id="IPR003591">
    <property type="entry name" value="Leu-rich_rpt_typical-subtyp"/>
</dbReference>
<dbReference type="PANTHER" id="PTHR24366:SF96">
    <property type="entry name" value="LEUCINE RICH REPEAT CONTAINING 53"/>
    <property type="match status" value="1"/>
</dbReference>
<evidence type="ECO:0000313" key="7">
    <source>
        <dbReference type="RefSeq" id="XP_029634312.1"/>
    </source>
</evidence>
<feature type="compositionally biased region" description="Low complexity" evidence="3">
    <location>
        <begin position="578"/>
        <end position="599"/>
    </location>
</feature>
<keyword evidence="1" id="KW-0433">Leucine-rich repeat</keyword>
<dbReference type="KEGG" id="osn:115209876"/>
<evidence type="ECO:0000313" key="6">
    <source>
        <dbReference type="Proteomes" id="UP000515154"/>
    </source>
</evidence>
<evidence type="ECO:0000256" key="3">
    <source>
        <dbReference type="SAM" id="MobiDB-lite"/>
    </source>
</evidence>
<sequence length="919" mass="105004">MEITHSKMKFNQLHIIWILQFQVAASAFNETINIKHTCYINNFTIFCKNIDLHNKNLNFEQLNGTYMLYLIGTNLHSLQENVFNGTQIKHLSISDNPLTVIDKNAFGGQEEFLESLELSTTDTTELVDFTALQNLYNLETLEIENFYMNQNLNNFTSDKLTKLTKLSLINNKIKFFSTKAFVHLGNLTQLHITKNELEKIPLPEIFKYLHNLQHLDMTENAIEEISMGNLQENRKLENLYLIQNSISRVDEFAFQNIENSLQHLDLSINTITEDHLKHFKNLSKLETLNFNYNRIKSLSGDIFQNMNKLKTLSVTNNQLTKLQKTHLKGLINLKELSLKKNQLIIEATTMTEVPLLEILYLDNQNLKGTMEIKWLENTSGTLKKLSLKGNSFNNIDLWTAIKTLPHLEFLDLSKCNLAVIPAFAFEQNSKLKAIKLNDNKLESLEEGAFQGLQNTLESIKLSKNQLQVVDECVFNNFNWPEKEYFNIDLSNNKLVCNCSLHWLQVQVQEFIKKSNDVFLSVNYWKCLTANGEELIATTNLTCDSNTTVCQDFGSRYTTQTAQVISTVELSTIGNISTQTKQETSMETTKESSISTTSSTPKLETATKTTEESGLSTTNSITKTTPKPFQKPNITIKLYREASNVKISWNISDLSRVRYFILQIKEILPNQERKAQSVLIHKLTQFHIYPYLNSESIIHICIIVNMTANSNLIDACDTLRPKEKEHSPSTSSKNTLEIGLGIGVFVALLILVILLCVLYRNRKNNKKHIYEEPTTPERTQANLTPKTKRYTRKKPNETKVPTISVISHGQVQPDQQLSAGSYQYLDNPGFTLGEKYEEIQNPQIVQDKAIDNKENIRNGGKKSTFQDQSLPINNLPAQRESHLNHAQRPLPSLPKNEDGNISSNKNEIIYTTLELVESDV</sequence>
<dbReference type="PROSITE" id="PS51450">
    <property type="entry name" value="LRR"/>
    <property type="match status" value="2"/>
</dbReference>
<proteinExistence type="predicted"/>
<keyword evidence="2" id="KW-0677">Repeat</keyword>
<dbReference type="AlphaFoldDB" id="A0A6P7S7Y6"/>
<evidence type="ECO:0000256" key="2">
    <source>
        <dbReference type="ARBA" id="ARBA00022737"/>
    </source>
</evidence>
<organism evidence="6 7">
    <name type="scientific">Octopus sinensis</name>
    <name type="common">East Asian common octopus</name>
    <dbReference type="NCBI Taxonomy" id="2607531"/>
    <lineage>
        <taxon>Eukaryota</taxon>
        <taxon>Metazoa</taxon>
        <taxon>Spiralia</taxon>
        <taxon>Lophotrochozoa</taxon>
        <taxon>Mollusca</taxon>
        <taxon>Cephalopoda</taxon>
        <taxon>Coleoidea</taxon>
        <taxon>Octopodiformes</taxon>
        <taxon>Octopoda</taxon>
        <taxon>Incirrata</taxon>
        <taxon>Octopodidae</taxon>
        <taxon>Octopus</taxon>
    </lineage>
</organism>
<feature type="region of interest" description="Disordered" evidence="3">
    <location>
        <begin position="578"/>
        <end position="625"/>
    </location>
</feature>